<dbReference type="InterPro" id="IPR007492">
    <property type="entry name" value="LytTR_DNA-bd_dom"/>
</dbReference>
<dbReference type="OrthoDB" id="1646880at2"/>
<dbReference type="SMART" id="SM00850">
    <property type="entry name" value="LytTR"/>
    <property type="match status" value="1"/>
</dbReference>
<accession>A0A1T5HCZ4</accession>
<evidence type="ECO:0000313" key="4">
    <source>
        <dbReference type="EMBL" id="SKC18553.1"/>
    </source>
</evidence>
<dbReference type="AlphaFoldDB" id="A0A1T5HCZ4"/>
<dbReference type="STRING" id="651661.SAMN05660293_05330"/>
<dbReference type="InterPro" id="IPR001789">
    <property type="entry name" value="Sig_transdc_resp-reg_receiver"/>
</dbReference>
<keyword evidence="1" id="KW-0597">Phosphoprotein</keyword>
<evidence type="ECO:0000313" key="5">
    <source>
        <dbReference type="Proteomes" id="UP000190897"/>
    </source>
</evidence>
<gene>
    <name evidence="4" type="ORF">SAMN05660293_05330</name>
</gene>
<keyword evidence="5" id="KW-1185">Reference proteome</keyword>
<proteinExistence type="predicted"/>
<dbReference type="SUPFAM" id="SSF52172">
    <property type="entry name" value="CheY-like"/>
    <property type="match status" value="1"/>
</dbReference>
<evidence type="ECO:0000259" key="2">
    <source>
        <dbReference type="PROSITE" id="PS50110"/>
    </source>
</evidence>
<dbReference type="Gene3D" id="3.40.50.2300">
    <property type="match status" value="1"/>
</dbReference>
<dbReference type="PANTHER" id="PTHR37299">
    <property type="entry name" value="TRANSCRIPTIONAL REGULATOR-RELATED"/>
    <property type="match status" value="1"/>
</dbReference>
<organism evidence="4 5">
    <name type="scientific">Dyadobacter psychrophilus</name>
    <dbReference type="NCBI Taxonomy" id="651661"/>
    <lineage>
        <taxon>Bacteria</taxon>
        <taxon>Pseudomonadati</taxon>
        <taxon>Bacteroidota</taxon>
        <taxon>Cytophagia</taxon>
        <taxon>Cytophagales</taxon>
        <taxon>Spirosomataceae</taxon>
        <taxon>Dyadobacter</taxon>
    </lineage>
</organism>
<dbReference type="PROSITE" id="PS50110">
    <property type="entry name" value="RESPONSE_REGULATORY"/>
    <property type="match status" value="1"/>
</dbReference>
<dbReference type="SMART" id="SM00448">
    <property type="entry name" value="REC"/>
    <property type="match status" value="1"/>
</dbReference>
<feature type="domain" description="HTH LytTR-type" evidence="3">
    <location>
        <begin position="170"/>
        <end position="270"/>
    </location>
</feature>
<protein>
    <submittedName>
        <fullName evidence="4">Two component transcriptional regulator, LytTR family</fullName>
    </submittedName>
</protein>
<dbReference type="PROSITE" id="PS50930">
    <property type="entry name" value="HTH_LYTTR"/>
    <property type="match status" value="1"/>
</dbReference>
<sequence length="270" mass="30618">MSGNFKTTLSCVIIDDEQPAHNVLRYHIEQISWLTHLKSIYSAVDALTQVPALGPDIIFLDVNMPNLNGLTLLDLLPGHRCNVILCSAHSQYALDGYDYEVSSFLLKPVNFEKFLKAVNKLRLKAHFGDSFHYAPTESISQAALPSPPSADASSLADQQLLSVFVNQQAVWVKADKKHLRINLDEIKFIEAQRNYIKIYYGQKQELLARASLLDMENNLPPHKFIRTHKSYIVNRGAVTEINGNIITLDNNFRVSISKKERNEICRRLTQ</sequence>
<evidence type="ECO:0000259" key="3">
    <source>
        <dbReference type="PROSITE" id="PS50930"/>
    </source>
</evidence>
<dbReference type="EMBL" id="FUZA01000011">
    <property type="protein sequence ID" value="SKC18553.1"/>
    <property type="molecule type" value="Genomic_DNA"/>
</dbReference>
<dbReference type="Pfam" id="PF00072">
    <property type="entry name" value="Response_reg"/>
    <property type="match status" value="1"/>
</dbReference>
<dbReference type="RefSeq" id="WP_082217760.1">
    <property type="nucleotide sequence ID" value="NZ_FUZA01000011.1"/>
</dbReference>
<dbReference type="Proteomes" id="UP000190897">
    <property type="component" value="Unassembled WGS sequence"/>
</dbReference>
<dbReference type="Pfam" id="PF04397">
    <property type="entry name" value="LytTR"/>
    <property type="match status" value="1"/>
</dbReference>
<name>A0A1T5HCZ4_9BACT</name>
<dbReference type="PANTHER" id="PTHR37299:SF1">
    <property type="entry name" value="STAGE 0 SPORULATION PROTEIN A HOMOLOG"/>
    <property type="match status" value="1"/>
</dbReference>
<feature type="domain" description="Response regulatory" evidence="2">
    <location>
        <begin position="10"/>
        <end position="122"/>
    </location>
</feature>
<dbReference type="InterPro" id="IPR046947">
    <property type="entry name" value="LytR-like"/>
</dbReference>
<dbReference type="GO" id="GO:0003677">
    <property type="term" value="F:DNA binding"/>
    <property type="evidence" value="ECO:0007669"/>
    <property type="project" value="InterPro"/>
</dbReference>
<dbReference type="Gene3D" id="2.40.50.1020">
    <property type="entry name" value="LytTr DNA-binding domain"/>
    <property type="match status" value="1"/>
</dbReference>
<reference evidence="5" key="1">
    <citation type="submission" date="2017-02" db="EMBL/GenBank/DDBJ databases">
        <authorList>
            <person name="Varghese N."/>
            <person name="Submissions S."/>
        </authorList>
    </citation>
    <scope>NUCLEOTIDE SEQUENCE [LARGE SCALE GENOMIC DNA]</scope>
    <source>
        <strain evidence="5">DSM 22270</strain>
    </source>
</reference>
<evidence type="ECO:0000256" key="1">
    <source>
        <dbReference type="PROSITE-ProRule" id="PRU00169"/>
    </source>
</evidence>
<dbReference type="GO" id="GO:0000156">
    <property type="term" value="F:phosphorelay response regulator activity"/>
    <property type="evidence" value="ECO:0007669"/>
    <property type="project" value="InterPro"/>
</dbReference>
<dbReference type="InterPro" id="IPR011006">
    <property type="entry name" value="CheY-like_superfamily"/>
</dbReference>
<feature type="modified residue" description="4-aspartylphosphate" evidence="1">
    <location>
        <position position="61"/>
    </location>
</feature>